<dbReference type="Gramene" id="TVU28460">
    <property type="protein sequence ID" value="TVU28460"/>
    <property type="gene ID" value="EJB05_19977"/>
</dbReference>
<dbReference type="InterPro" id="IPR003316">
    <property type="entry name" value="E2F_WHTH_DNA-bd_dom"/>
</dbReference>
<keyword evidence="4 9" id="KW-0805">Transcription regulation</keyword>
<dbReference type="FunFam" id="1.10.10.10:FF:000295">
    <property type="entry name" value="E2F transcription factor-like E2FE"/>
    <property type="match status" value="1"/>
</dbReference>
<dbReference type="EMBL" id="RWGY01000011">
    <property type="protein sequence ID" value="TVU28460.1"/>
    <property type="molecule type" value="Genomic_DNA"/>
</dbReference>
<keyword evidence="7 9" id="KW-0539">Nucleus</keyword>
<evidence type="ECO:0000256" key="9">
    <source>
        <dbReference type="RuleBase" id="RU003796"/>
    </source>
</evidence>
<reference evidence="12 13" key="1">
    <citation type="journal article" date="2019" name="Sci. Rep.">
        <title>A high-quality genome of Eragrostis curvula grass provides insights into Poaceae evolution and supports new strategies to enhance forage quality.</title>
        <authorList>
            <person name="Carballo J."/>
            <person name="Santos B.A.C.M."/>
            <person name="Zappacosta D."/>
            <person name="Garbus I."/>
            <person name="Selva J.P."/>
            <person name="Gallo C.A."/>
            <person name="Diaz A."/>
            <person name="Albertini E."/>
            <person name="Caccamo M."/>
            <person name="Echenique V."/>
        </authorList>
    </citation>
    <scope>NUCLEOTIDE SEQUENCE [LARGE SCALE GENOMIC DNA]</scope>
    <source>
        <strain evidence="13">cv. Victoria</strain>
        <tissue evidence="12">Leaf</tissue>
    </source>
</reference>
<evidence type="ECO:0000256" key="7">
    <source>
        <dbReference type="ARBA" id="ARBA00023242"/>
    </source>
</evidence>
<evidence type="ECO:0000256" key="4">
    <source>
        <dbReference type="ARBA" id="ARBA00023015"/>
    </source>
</evidence>
<dbReference type="GO" id="GO:0090575">
    <property type="term" value="C:RNA polymerase II transcription regulator complex"/>
    <property type="evidence" value="ECO:0007669"/>
    <property type="project" value="TreeGrafter"/>
</dbReference>
<name>A0A5J9UZH8_9POAL</name>
<evidence type="ECO:0000256" key="5">
    <source>
        <dbReference type="ARBA" id="ARBA00023125"/>
    </source>
</evidence>
<sequence>MATAPAMAASSSCVAQAAAAAAAAAAMESALKQQQEPPRAVAAGAGGPKSRHHSYSRKEKSLGLLCSNFVALYDRDNAEPIGLDDAAKSLGVERRRIYDIVNVLESVGKILMRKAKNRYTWIGFDGVSMALRELKERALKEKSGLAPLQMEQQSAANMSDDEDDDKLGDPDGDTDSEKLSQTVENPPDKPGAPQCRLRSGSEFQLLSDHRKEKSLGLLTQNFVKLFLTMEVDTISLDEASKLLLGDGHEETNMRTKVRRLYDIANVLSSLNLIEKVHQANTKKPAFRWLTNGVRPKTEAGVTVAVPQSAKTVSNKRAFGTDLTNINMHRSNLDSTIQKKAKLAESGSDILKSCKLSVQSRLGQGSKSGFVYGPFHPASARKQEPGAANKSGQRERAEDWESLSASLRPQYQNQALGDLFSHYVEAWKSWYSDLAQGSNIVLQHLGQSASINQFL</sequence>
<dbReference type="InterPro" id="IPR036390">
    <property type="entry name" value="WH_DNA-bd_sf"/>
</dbReference>
<dbReference type="SMART" id="SM01372">
    <property type="entry name" value="E2F_TDP"/>
    <property type="match status" value="2"/>
</dbReference>
<dbReference type="InterPro" id="IPR036388">
    <property type="entry name" value="WH-like_DNA-bd_sf"/>
</dbReference>
<dbReference type="PANTHER" id="PTHR12081">
    <property type="entry name" value="TRANSCRIPTION FACTOR E2F"/>
    <property type="match status" value="1"/>
</dbReference>
<comment type="subcellular location">
    <subcellularLocation>
        <location evidence="1 9">Nucleus</location>
    </subcellularLocation>
</comment>
<dbReference type="GO" id="GO:0000981">
    <property type="term" value="F:DNA-binding transcription factor activity, RNA polymerase II-specific"/>
    <property type="evidence" value="ECO:0007669"/>
    <property type="project" value="TreeGrafter"/>
</dbReference>
<dbReference type="AlphaFoldDB" id="A0A5J9UZH8"/>
<feature type="domain" description="E2F/DP family winged-helix DNA-binding" evidence="11">
    <location>
        <begin position="57"/>
        <end position="123"/>
    </location>
</feature>
<evidence type="ECO:0000256" key="8">
    <source>
        <dbReference type="ARBA" id="ARBA00023306"/>
    </source>
</evidence>
<dbReference type="PANTHER" id="PTHR12081:SF7">
    <property type="entry name" value="TRANSCRIPTION FACTOR EFL-3"/>
    <property type="match status" value="1"/>
</dbReference>
<feature type="region of interest" description="Disordered" evidence="10">
    <location>
        <begin position="142"/>
        <end position="197"/>
    </location>
</feature>
<evidence type="ECO:0000256" key="1">
    <source>
        <dbReference type="ARBA" id="ARBA00004123"/>
    </source>
</evidence>
<keyword evidence="3" id="KW-0678">Repressor</keyword>
<keyword evidence="6 9" id="KW-0804">Transcription</keyword>
<dbReference type="OrthoDB" id="5318at2759"/>
<keyword evidence="8" id="KW-0131">Cell cycle</keyword>
<gene>
    <name evidence="12" type="ORF">EJB05_19977</name>
</gene>
<feature type="compositionally biased region" description="Acidic residues" evidence="10">
    <location>
        <begin position="159"/>
        <end position="174"/>
    </location>
</feature>
<feature type="region of interest" description="Disordered" evidence="10">
    <location>
        <begin position="372"/>
        <end position="397"/>
    </location>
</feature>
<comment type="caution">
    <text evidence="12">The sequence shown here is derived from an EMBL/GenBank/DDBJ whole genome shotgun (WGS) entry which is preliminary data.</text>
</comment>
<comment type="similarity">
    <text evidence="2 9">Belongs to the E2F/DP family.</text>
</comment>
<evidence type="ECO:0000313" key="12">
    <source>
        <dbReference type="EMBL" id="TVU28460.1"/>
    </source>
</evidence>
<dbReference type="FunFam" id="1.10.10.10:FF:000073">
    <property type="entry name" value="E2F transcription factor 8"/>
    <property type="match status" value="1"/>
</dbReference>
<evidence type="ECO:0000259" key="11">
    <source>
        <dbReference type="SMART" id="SM01372"/>
    </source>
</evidence>
<accession>A0A5J9UZH8</accession>
<keyword evidence="13" id="KW-1185">Reference proteome</keyword>
<dbReference type="GO" id="GO:0000978">
    <property type="term" value="F:RNA polymerase II cis-regulatory region sequence-specific DNA binding"/>
    <property type="evidence" value="ECO:0007669"/>
    <property type="project" value="InterPro"/>
</dbReference>
<evidence type="ECO:0000256" key="10">
    <source>
        <dbReference type="SAM" id="MobiDB-lite"/>
    </source>
</evidence>
<dbReference type="SUPFAM" id="SSF46785">
    <property type="entry name" value="Winged helix' DNA-binding domain"/>
    <property type="match status" value="2"/>
</dbReference>
<keyword evidence="5 9" id="KW-0238">DNA-binding</keyword>
<dbReference type="Gene3D" id="1.10.10.10">
    <property type="entry name" value="Winged helix-like DNA-binding domain superfamily/Winged helix DNA-binding domain"/>
    <property type="match status" value="2"/>
</dbReference>
<dbReference type="InterPro" id="IPR015633">
    <property type="entry name" value="E2F"/>
</dbReference>
<evidence type="ECO:0000256" key="6">
    <source>
        <dbReference type="ARBA" id="ARBA00023163"/>
    </source>
</evidence>
<dbReference type="Proteomes" id="UP000324897">
    <property type="component" value="Chromosome 1"/>
</dbReference>
<evidence type="ECO:0000313" key="13">
    <source>
        <dbReference type="Proteomes" id="UP000324897"/>
    </source>
</evidence>
<organism evidence="12 13">
    <name type="scientific">Eragrostis curvula</name>
    <name type="common">weeping love grass</name>
    <dbReference type="NCBI Taxonomy" id="38414"/>
    <lineage>
        <taxon>Eukaryota</taxon>
        <taxon>Viridiplantae</taxon>
        <taxon>Streptophyta</taxon>
        <taxon>Embryophyta</taxon>
        <taxon>Tracheophyta</taxon>
        <taxon>Spermatophyta</taxon>
        <taxon>Magnoliopsida</taxon>
        <taxon>Liliopsida</taxon>
        <taxon>Poales</taxon>
        <taxon>Poaceae</taxon>
        <taxon>PACMAD clade</taxon>
        <taxon>Chloridoideae</taxon>
        <taxon>Eragrostideae</taxon>
        <taxon>Eragrostidinae</taxon>
        <taxon>Eragrostis</taxon>
    </lineage>
</organism>
<dbReference type="Pfam" id="PF02319">
    <property type="entry name" value="WHD_E2F_TDP"/>
    <property type="match status" value="2"/>
</dbReference>
<protein>
    <recommendedName>
        <fullName evidence="11">E2F/DP family winged-helix DNA-binding domain-containing protein</fullName>
    </recommendedName>
</protein>
<evidence type="ECO:0000256" key="2">
    <source>
        <dbReference type="ARBA" id="ARBA00010940"/>
    </source>
</evidence>
<proteinExistence type="inferred from homology"/>
<feature type="region of interest" description="Disordered" evidence="10">
    <location>
        <begin position="33"/>
        <end position="57"/>
    </location>
</feature>
<feature type="domain" description="E2F/DP family winged-helix DNA-binding" evidence="11">
    <location>
        <begin position="210"/>
        <end position="290"/>
    </location>
</feature>
<evidence type="ECO:0000256" key="3">
    <source>
        <dbReference type="ARBA" id="ARBA00022491"/>
    </source>
</evidence>